<dbReference type="RefSeq" id="WP_095912821.1">
    <property type="nucleotide sequence ID" value="NZ_CAJPPO010000022.1"/>
</dbReference>
<dbReference type="InterPro" id="IPR029045">
    <property type="entry name" value="ClpP/crotonase-like_dom_sf"/>
</dbReference>
<name>A0A250FA75_9FLAO</name>
<dbReference type="AlphaFoldDB" id="A0A250FA75"/>
<dbReference type="Gene3D" id="3.90.226.10">
    <property type="entry name" value="2-enoyl-CoA Hydratase, Chain A, domain 1"/>
    <property type="match status" value="1"/>
</dbReference>
<dbReference type="InterPro" id="IPR051683">
    <property type="entry name" value="Enoyl-CoA_Hydratase/Isomerase"/>
</dbReference>
<dbReference type="InterPro" id="IPR001753">
    <property type="entry name" value="Enoyl-CoA_hydra/iso"/>
</dbReference>
<evidence type="ECO:0000256" key="1">
    <source>
        <dbReference type="ARBA" id="ARBA00005254"/>
    </source>
</evidence>
<proteinExistence type="inferred from homology"/>
<gene>
    <name evidence="2" type="ORF">CGC53_00160</name>
</gene>
<dbReference type="PANTHER" id="PTHR42964:SF1">
    <property type="entry name" value="POLYKETIDE BIOSYNTHESIS ENOYL-COA HYDRATASE PKSH-RELATED"/>
    <property type="match status" value="1"/>
</dbReference>
<dbReference type="PANTHER" id="PTHR42964">
    <property type="entry name" value="ENOYL-COA HYDRATASE"/>
    <property type="match status" value="1"/>
</dbReference>
<comment type="similarity">
    <text evidence="1">Belongs to the enoyl-CoA hydratase/isomerase family.</text>
</comment>
<organism evidence="2 3">
    <name type="scientific">Capnocytophaga leadbetteri</name>
    <dbReference type="NCBI Taxonomy" id="327575"/>
    <lineage>
        <taxon>Bacteria</taxon>
        <taxon>Pseudomonadati</taxon>
        <taxon>Bacteroidota</taxon>
        <taxon>Flavobacteriia</taxon>
        <taxon>Flavobacteriales</taxon>
        <taxon>Flavobacteriaceae</taxon>
        <taxon>Capnocytophaga</taxon>
    </lineage>
</organism>
<evidence type="ECO:0000313" key="3">
    <source>
        <dbReference type="Proteomes" id="UP000217276"/>
    </source>
</evidence>
<reference evidence="3" key="1">
    <citation type="submission" date="2017-06" db="EMBL/GenBank/DDBJ databases">
        <title>Capnocytophaga spp. assemblies.</title>
        <authorList>
            <person name="Gulvik C.A."/>
        </authorList>
    </citation>
    <scope>NUCLEOTIDE SEQUENCE [LARGE SCALE GENOMIC DNA]</scope>
    <source>
        <strain evidence="3">H6253</strain>
    </source>
</reference>
<keyword evidence="3" id="KW-1185">Reference proteome</keyword>
<sequence>MTTDRQQGSLYTKIDNQLAIITFGHPNANAFPLVLLERLTQEIDALSENNAVSIILLKSEGDRAFCAGASFDELLAITNEAEGCKFFEGFAHLFLAMRRCKKLIIGRVQGKAVGGGVGLLAALDYVFATEAVSIKLSELSLGIGPFVIAPVILRKAGQAALNELFMAPDQWKNAYWAQQKGLIARVYETTKEMDEAIDHFLVTLLKSNPQALSEMKRVTWQHTEHWERELIDNAAISGRLVLSEQTRLMLEKLKNK</sequence>
<dbReference type="GO" id="GO:0003824">
    <property type="term" value="F:catalytic activity"/>
    <property type="evidence" value="ECO:0007669"/>
    <property type="project" value="UniProtKB-ARBA"/>
</dbReference>
<dbReference type="Pfam" id="PF00378">
    <property type="entry name" value="ECH_1"/>
    <property type="match status" value="1"/>
</dbReference>
<dbReference type="SUPFAM" id="SSF52096">
    <property type="entry name" value="ClpP/crotonase"/>
    <property type="match status" value="1"/>
</dbReference>
<dbReference type="Proteomes" id="UP000217276">
    <property type="component" value="Chromosome"/>
</dbReference>
<accession>A0A250FA75</accession>
<dbReference type="EMBL" id="CP022384">
    <property type="protein sequence ID" value="ATA80876.1"/>
    <property type="molecule type" value="Genomic_DNA"/>
</dbReference>
<dbReference type="KEGG" id="clk:CGC53_00160"/>
<protein>
    <submittedName>
        <fullName evidence="2">Enoyl-CoA hydratase</fullName>
    </submittedName>
</protein>
<dbReference type="CDD" id="cd06558">
    <property type="entry name" value="crotonase-like"/>
    <property type="match status" value="1"/>
</dbReference>
<evidence type="ECO:0000313" key="2">
    <source>
        <dbReference type="EMBL" id="ATA80876.1"/>
    </source>
</evidence>